<keyword evidence="7 14" id="KW-0547">Nucleotide-binding</keyword>
<dbReference type="SFLD" id="SFLDF00027">
    <property type="entry name" value="p-type_atpase"/>
    <property type="match status" value="1"/>
</dbReference>
<dbReference type="GO" id="GO:0016787">
    <property type="term" value="F:hydrolase activity"/>
    <property type="evidence" value="ECO:0007669"/>
    <property type="project" value="UniProtKB-KW"/>
</dbReference>
<comment type="subcellular location">
    <subcellularLocation>
        <location evidence="1">Cell membrane</location>
        <topology evidence="1">Multi-pass membrane protein</topology>
    </subcellularLocation>
</comment>
<feature type="transmembrane region" description="Helical" evidence="14">
    <location>
        <begin position="490"/>
        <end position="516"/>
    </location>
</feature>
<evidence type="ECO:0000256" key="6">
    <source>
        <dbReference type="ARBA" id="ARBA00022723"/>
    </source>
</evidence>
<keyword evidence="11 14" id="KW-0472">Membrane</keyword>
<protein>
    <recommendedName>
        <fullName evidence="12">P-type Zn(2+) transporter</fullName>
        <ecNumber evidence="12">7.2.2.12</ecNumber>
    </recommendedName>
</protein>
<dbReference type="InterPro" id="IPR059000">
    <property type="entry name" value="ATPase_P-type_domA"/>
</dbReference>
<evidence type="ECO:0000256" key="9">
    <source>
        <dbReference type="ARBA" id="ARBA00022967"/>
    </source>
</evidence>
<feature type="compositionally biased region" description="Basic and acidic residues" evidence="15">
    <location>
        <begin position="107"/>
        <end position="116"/>
    </location>
</feature>
<dbReference type="Gene3D" id="3.40.1110.10">
    <property type="entry name" value="Calcium-transporting ATPase, cytoplasmic domain N"/>
    <property type="match status" value="1"/>
</dbReference>
<dbReference type="InterPro" id="IPR036412">
    <property type="entry name" value="HAD-like_sf"/>
</dbReference>
<dbReference type="InterPro" id="IPR036163">
    <property type="entry name" value="HMA_dom_sf"/>
</dbReference>
<feature type="transmembrane region" description="Helical" evidence="14">
    <location>
        <begin position="458"/>
        <end position="478"/>
    </location>
</feature>
<organism evidence="17 18">
    <name type="scientific">Photobacterium alginatilyticum</name>
    <dbReference type="NCBI Taxonomy" id="1775171"/>
    <lineage>
        <taxon>Bacteria</taxon>
        <taxon>Pseudomonadati</taxon>
        <taxon>Pseudomonadota</taxon>
        <taxon>Gammaproteobacteria</taxon>
        <taxon>Vibrionales</taxon>
        <taxon>Vibrionaceae</taxon>
        <taxon>Photobacterium</taxon>
    </lineage>
</organism>
<dbReference type="InterPro" id="IPR006121">
    <property type="entry name" value="HMA_dom"/>
</dbReference>
<gene>
    <name evidence="17" type="ORF">EIZ48_09005</name>
</gene>
<evidence type="ECO:0000313" key="18">
    <source>
        <dbReference type="Proteomes" id="UP000738517"/>
    </source>
</evidence>
<dbReference type="Gene3D" id="3.40.50.1000">
    <property type="entry name" value="HAD superfamily/HAD-like"/>
    <property type="match status" value="1"/>
</dbReference>
<evidence type="ECO:0000313" key="17">
    <source>
        <dbReference type="EMBL" id="NBI52712.1"/>
    </source>
</evidence>
<evidence type="ECO:0000256" key="15">
    <source>
        <dbReference type="SAM" id="MobiDB-lite"/>
    </source>
</evidence>
<proteinExistence type="inferred from homology"/>
<dbReference type="Gene3D" id="2.70.150.10">
    <property type="entry name" value="Calcium-transporting ATPase, cytoplasmic transduction domain A"/>
    <property type="match status" value="1"/>
</dbReference>
<evidence type="ECO:0000256" key="11">
    <source>
        <dbReference type="ARBA" id="ARBA00023136"/>
    </source>
</evidence>
<evidence type="ECO:0000256" key="8">
    <source>
        <dbReference type="ARBA" id="ARBA00022840"/>
    </source>
</evidence>
<evidence type="ECO:0000256" key="12">
    <source>
        <dbReference type="ARBA" id="ARBA00039097"/>
    </source>
</evidence>
<keyword evidence="5 14" id="KW-0812">Transmembrane</keyword>
<evidence type="ECO:0000256" key="3">
    <source>
        <dbReference type="ARBA" id="ARBA00022475"/>
    </source>
</evidence>
<dbReference type="PANTHER" id="PTHR48085">
    <property type="entry name" value="CADMIUM/ZINC-TRANSPORTING ATPASE HMA2-RELATED"/>
    <property type="match status" value="1"/>
</dbReference>
<dbReference type="NCBIfam" id="NF008262">
    <property type="entry name" value="PRK11033.1"/>
    <property type="match status" value="1"/>
</dbReference>
<dbReference type="Gene3D" id="3.30.70.100">
    <property type="match status" value="1"/>
</dbReference>
<feature type="transmembrane region" description="Helical" evidence="14">
    <location>
        <begin position="254"/>
        <end position="272"/>
    </location>
</feature>
<keyword evidence="3 14" id="KW-1003">Cell membrane</keyword>
<dbReference type="InterPro" id="IPR051014">
    <property type="entry name" value="Cation_Transport_ATPase_IB"/>
</dbReference>
<dbReference type="SUPFAM" id="SSF56784">
    <property type="entry name" value="HAD-like"/>
    <property type="match status" value="1"/>
</dbReference>
<dbReference type="SFLD" id="SFLDS00003">
    <property type="entry name" value="Haloacid_Dehalogenase"/>
    <property type="match status" value="1"/>
</dbReference>
<evidence type="ECO:0000256" key="14">
    <source>
        <dbReference type="RuleBase" id="RU362081"/>
    </source>
</evidence>
<dbReference type="PROSITE" id="PS00154">
    <property type="entry name" value="ATPASE_E1_E2"/>
    <property type="match status" value="1"/>
</dbReference>
<dbReference type="PRINTS" id="PR00941">
    <property type="entry name" value="CDATPASE"/>
</dbReference>
<dbReference type="PANTHER" id="PTHR48085:SF5">
    <property type="entry name" value="CADMIUM_ZINC-TRANSPORTING ATPASE HMA4-RELATED"/>
    <property type="match status" value="1"/>
</dbReference>
<dbReference type="InterPro" id="IPR027256">
    <property type="entry name" value="P-typ_ATPase_IB"/>
</dbReference>
<evidence type="ECO:0000256" key="4">
    <source>
        <dbReference type="ARBA" id="ARBA00022553"/>
    </source>
</evidence>
<dbReference type="RefSeq" id="WP_160650281.1">
    <property type="nucleotide sequence ID" value="NZ_RSEJ01000007.1"/>
</dbReference>
<keyword evidence="9" id="KW-1278">Translocase</keyword>
<accession>A0ABW9YGI1</accession>
<dbReference type="PROSITE" id="PS50846">
    <property type="entry name" value="HMA_2"/>
    <property type="match status" value="1"/>
</dbReference>
<evidence type="ECO:0000256" key="5">
    <source>
        <dbReference type="ARBA" id="ARBA00022692"/>
    </source>
</evidence>
<dbReference type="NCBIfam" id="TIGR01494">
    <property type="entry name" value="ATPase_P-type"/>
    <property type="match status" value="1"/>
</dbReference>
<comment type="caution">
    <text evidence="17">The sequence shown here is derived from an EMBL/GenBank/DDBJ whole genome shotgun (WGS) entry which is preliminary data.</text>
</comment>
<dbReference type="Proteomes" id="UP000738517">
    <property type="component" value="Unassembled WGS sequence"/>
</dbReference>
<feature type="transmembrane region" description="Helical" evidence="14">
    <location>
        <begin position="228"/>
        <end position="248"/>
    </location>
</feature>
<dbReference type="Pfam" id="PF00122">
    <property type="entry name" value="E1-E2_ATPase"/>
    <property type="match status" value="1"/>
</dbReference>
<dbReference type="InterPro" id="IPR018303">
    <property type="entry name" value="ATPase_P-typ_P_site"/>
</dbReference>
<evidence type="ECO:0000256" key="13">
    <source>
        <dbReference type="ARBA" id="ARBA00047308"/>
    </source>
</evidence>
<dbReference type="InterPro" id="IPR023298">
    <property type="entry name" value="ATPase_P-typ_TM_dom_sf"/>
</dbReference>
<evidence type="ECO:0000256" key="7">
    <source>
        <dbReference type="ARBA" id="ARBA00022741"/>
    </source>
</evidence>
<dbReference type="SFLD" id="SFLDG00002">
    <property type="entry name" value="C1.7:_P-type_atpase_like"/>
    <property type="match status" value="1"/>
</dbReference>
<dbReference type="InterPro" id="IPR023299">
    <property type="entry name" value="ATPase_P-typ_cyto_dom_N"/>
</dbReference>
<dbReference type="SUPFAM" id="SSF81653">
    <property type="entry name" value="Calcium ATPase, transduction domain A"/>
    <property type="match status" value="1"/>
</dbReference>
<feature type="domain" description="HMA" evidence="16">
    <location>
        <begin position="149"/>
        <end position="214"/>
    </location>
</feature>
<sequence>MCAQCNNKKPHIHTAKPTAVSAGSVQVESGAIQDCCSSSVAASCCDSSSSDSNSEPGADEEPAAGRSSVRAIHASADNLVKPALSISSASLAAPSTMPELSVSHSPVNHEHHHEQESNSCSGSSCCSVTTSAEEEQALEAELIQSTHSNTLSWKVQNMDCPSCASKLEKAISGIDGIETTKVMFATQKLVVSCQSDGLAGTIEAKAKETGFPLISTRSKDSEAESKSFLQQNLPIIAIAVMMLISFIINKSSETYGLIAFTLTTLLGLVPIVKKAIVLGKGGSPFSIETLMSVAAIGALYLGETAEAAMVLLLFLVGEQLEGYASARARSGVKALMDLVPEKATVVRTDGTKEKVAAEDLKKSDVIEVAPGGRLPADAEVVDITASFDESALTGESVPVERQPGEQVMAGSLVTDKVVRLKITSEQGDNAIDRILHLIEDAESRKAPLERFIDRFSRWYTPAMIVLAALVIVIPPLLFAQPWNEWLYKGLTLLLIACPCALVISIPAAITSGLAAAARRGALIKGGAALEQLGHIETVAFDKTGTLTQGKPVMTDIVSWDGDEDRLLRQSAAVEAGSLHPLAQAVVNAAKQRGLMVVEASEREALPGRGIQGNVDGDTLLLAAADRLPESVTLNSTQQVEAEQLEGEGKTLVVAVRNGTPVGLIAWRDNLRDDTHTAIKDLKAMGIHTVMLTGDNPRAAAAIAAEIDIDYRAGLLPADKVNEVQLANQSAKVAMVGDGINDAPAMKTASIGIAMGGGTDVALETADAALTHNRVSELPVMIALSRATLANIHQNIVIALGLKGVFLVTTLLGMTGLWVAVLADSGATALVTLNALRLLRFKVKGEL</sequence>
<keyword evidence="18" id="KW-1185">Reference proteome</keyword>
<dbReference type="EC" id="7.2.2.12" evidence="12"/>
<dbReference type="NCBIfam" id="TIGR01525">
    <property type="entry name" value="ATPase-IB_hvy"/>
    <property type="match status" value="1"/>
</dbReference>
<evidence type="ECO:0000256" key="10">
    <source>
        <dbReference type="ARBA" id="ARBA00022989"/>
    </source>
</evidence>
<dbReference type="PRINTS" id="PR00119">
    <property type="entry name" value="CATATPASE"/>
</dbReference>
<dbReference type="InterPro" id="IPR044492">
    <property type="entry name" value="P_typ_ATPase_HD_dom"/>
</dbReference>
<dbReference type="SUPFAM" id="SSF55008">
    <property type="entry name" value="HMA, heavy metal-associated domain"/>
    <property type="match status" value="1"/>
</dbReference>
<dbReference type="Pfam" id="PF00702">
    <property type="entry name" value="Hydrolase"/>
    <property type="match status" value="1"/>
</dbReference>
<keyword evidence="4" id="KW-0597">Phosphoprotein</keyword>
<dbReference type="InterPro" id="IPR023214">
    <property type="entry name" value="HAD_sf"/>
</dbReference>
<reference evidence="17 18" key="1">
    <citation type="journal article" date="2017" name="Int. J. Syst. Evol. Microbiol.">
        <title>Photobacterium alginatilyticum sp. nov., a marine bacterium isolated from bottom seawater.</title>
        <authorList>
            <person name="Wang X."/>
            <person name="Wang Y."/>
            <person name="Yang X."/>
            <person name="Sun H."/>
            <person name="Li B."/>
            <person name="Zhang X.H."/>
        </authorList>
    </citation>
    <scope>NUCLEOTIDE SEQUENCE [LARGE SCALE GENOMIC DNA]</scope>
    <source>
        <strain evidence="17 18">P03D4</strain>
    </source>
</reference>
<dbReference type="InterPro" id="IPR008250">
    <property type="entry name" value="ATPase_P-typ_transduc_dom_A_sf"/>
</dbReference>
<comment type="catalytic activity">
    <reaction evidence="13">
        <text>Zn(2+)(in) + ATP + H2O = Zn(2+)(out) + ADP + phosphate + H(+)</text>
        <dbReference type="Rhea" id="RHEA:20621"/>
        <dbReference type="ChEBI" id="CHEBI:15377"/>
        <dbReference type="ChEBI" id="CHEBI:15378"/>
        <dbReference type="ChEBI" id="CHEBI:29105"/>
        <dbReference type="ChEBI" id="CHEBI:30616"/>
        <dbReference type="ChEBI" id="CHEBI:43474"/>
        <dbReference type="ChEBI" id="CHEBI:456216"/>
        <dbReference type="EC" id="7.2.2.12"/>
    </reaction>
</comment>
<evidence type="ECO:0000256" key="1">
    <source>
        <dbReference type="ARBA" id="ARBA00004651"/>
    </source>
</evidence>
<dbReference type="CDD" id="cd07546">
    <property type="entry name" value="P-type_ATPase_Pb_Zn_Cd2-like"/>
    <property type="match status" value="1"/>
</dbReference>
<keyword evidence="17" id="KW-0378">Hydrolase</keyword>
<evidence type="ECO:0000256" key="2">
    <source>
        <dbReference type="ARBA" id="ARBA00006024"/>
    </source>
</evidence>
<dbReference type="PROSITE" id="PS01047">
    <property type="entry name" value="HMA_1"/>
    <property type="match status" value="1"/>
</dbReference>
<dbReference type="SUPFAM" id="SSF81665">
    <property type="entry name" value="Calcium ATPase, transmembrane domain M"/>
    <property type="match status" value="1"/>
</dbReference>
<dbReference type="Pfam" id="PF00403">
    <property type="entry name" value="HMA"/>
    <property type="match status" value="1"/>
</dbReference>
<dbReference type="CDD" id="cd00371">
    <property type="entry name" value="HMA"/>
    <property type="match status" value="1"/>
</dbReference>
<dbReference type="InterPro" id="IPR017969">
    <property type="entry name" value="Heavy-metal-associated_CS"/>
</dbReference>
<feature type="transmembrane region" description="Helical" evidence="14">
    <location>
        <begin position="794"/>
        <end position="811"/>
    </location>
</feature>
<keyword evidence="8 14" id="KW-0067">ATP-binding</keyword>
<name>A0ABW9YGI1_9GAMM</name>
<feature type="region of interest" description="Disordered" evidence="15">
    <location>
        <begin position="97"/>
        <end position="122"/>
    </location>
</feature>
<evidence type="ECO:0000259" key="16">
    <source>
        <dbReference type="PROSITE" id="PS50846"/>
    </source>
</evidence>
<dbReference type="NCBIfam" id="TIGR01512">
    <property type="entry name" value="ATPase-IB2_Cd"/>
    <property type="match status" value="1"/>
</dbReference>
<dbReference type="InterPro" id="IPR001757">
    <property type="entry name" value="P_typ_ATPase"/>
</dbReference>
<feature type="region of interest" description="Disordered" evidence="15">
    <location>
        <begin position="48"/>
        <end position="68"/>
    </location>
</feature>
<keyword evidence="6 14" id="KW-0479">Metal-binding</keyword>
<keyword evidence="10 14" id="KW-1133">Transmembrane helix</keyword>
<comment type="similarity">
    <text evidence="2 14">Belongs to the cation transport ATPase (P-type) (TC 3.A.3) family. Type IB subfamily.</text>
</comment>
<dbReference type="EMBL" id="RSEJ01000007">
    <property type="protein sequence ID" value="NBI52712.1"/>
    <property type="molecule type" value="Genomic_DNA"/>
</dbReference>